<dbReference type="InterPro" id="IPR003676">
    <property type="entry name" value="SAUR_fam"/>
</dbReference>
<proteinExistence type="inferred from homology"/>
<keyword evidence="4" id="KW-1185">Reference proteome</keyword>
<feature type="signal peptide" evidence="2">
    <location>
        <begin position="1"/>
        <end position="28"/>
    </location>
</feature>
<dbReference type="Pfam" id="PF02519">
    <property type="entry name" value="Auxin_inducible"/>
    <property type="match status" value="1"/>
</dbReference>
<comment type="caution">
    <text evidence="3">The sequence shown here is derived from an EMBL/GenBank/DDBJ whole genome shotgun (WGS) entry which is preliminary data.</text>
</comment>
<gene>
    <name evidence="3" type="ORF">KSP39_PZI021049</name>
</gene>
<feature type="chain" id="PRO_5043050317" description="Small auxin up regulated protein" evidence="2">
    <location>
        <begin position="29"/>
        <end position="146"/>
    </location>
</feature>
<dbReference type="PANTHER" id="PTHR31374">
    <property type="entry name" value="AUXIN-INDUCED PROTEIN-LIKE-RELATED"/>
    <property type="match status" value="1"/>
</dbReference>
<evidence type="ECO:0000313" key="4">
    <source>
        <dbReference type="Proteomes" id="UP001418222"/>
    </source>
</evidence>
<evidence type="ECO:0008006" key="5">
    <source>
        <dbReference type="Google" id="ProtNLM"/>
    </source>
</evidence>
<name>A0AAP0AWZ2_9ASPA</name>
<organism evidence="3 4">
    <name type="scientific">Platanthera zijinensis</name>
    <dbReference type="NCBI Taxonomy" id="2320716"/>
    <lineage>
        <taxon>Eukaryota</taxon>
        <taxon>Viridiplantae</taxon>
        <taxon>Streptophyta</taxon>
        <taxon>Embryophyta</taxon>
        <taxon>Tracheophyta</taxon>
        <taxon>Spermatophyta</taxon>
        <taxon>Magnoliopsida</taxon>
        <taxon>Liliopsida</taxon>
        <taxon>Asparagales</taxon>
        <taxon>Orchidaceae</taxon>
        <taxon>Orchidoideae</taxon>
        <taxon>Orchideae</taxon>
        <taxon>Orchidinae</taxon>
        <taxon>Platanthera</taxon>
    </lineage>
</organism>
<evidence type="ECO:0000256" key="1">
    <source>
        <dbReference type="ARBA" id="ARBA00006974"/>
    </source>
</evidence>
<sequence>MKKIWQIVRLKRLILLCRFLIRRRPLAGSPAPVGYAALYVGYEQRRRFEIPARYLNLPVIAGLLEKAEEEFGGAQPPGGLSLPCDPVFFRWILDLLSGDEPRFRRLSLEDFSCLFDDIGGVGGDFSASASAVRRSDSCSPLLQAAV</sequence>
<accession>A0AAP0AWZ2</accession>
<evidence type="ECO:0000313" key="3">
    <source>
        <dbReference type="EMBL" id="KAK8918440.1"/>
    </source>
</evidence>
<protein>
    <recommendedName>
        <fullName evidence="5">Small auxin up regulated protein</fullName>
    </recommendedName>
</protein>
<keyword evidence="2" id="KW-0732">Signal</keyword>
<reference evidence="3 4" key="1">
    <citation type="journal article" date="2022" name="Nat. Plants">
        <title>Genomes of leafy and leafless Platanthera orchids illuminate the evolution of mycoheterotrophy.</title>
        <authorList>
            <person name="Li M.H."/>
            <person name="Liu K.W."/>
            <person name="Li Z."/>
            <person name="Lu H.C."/>
            <person name="Ye Q.L."/>
            <person name="Zhang D."/>
            <person name="Wang J.Y."/>
            <person name="Li Y.F."/>
            <person name="Zhong Z.M."/>
            <person name="Liu X."/>
            <person name="Yu X."/>
            <person name="Liu D.K."/>
            <person name="Tu X.D."/>
            <person name="Liu B."/>
            <person name="Hao Y."/>
            <person name="Liao X.Y."/>
            <person name="Jiang Y.T."/>
            <person name="Sun W.H."/>
            <person name="Chen J."/>
            <person name="Chen Y.Q."/>
            <person name="Ai Y."/>
            <person name="Zhai J.W."/>
            <person name="Wu S.S."/>
            <person name="Zhou Z."/>
            <person name="Hsiao Y.Y."/>
            <person name="Wu W.L."/>
            <person name="Chen Y.Y."/>
            <person name="Lin Y.F."/>
            <person name="Hsu J.L."/>
            <person name="Li C.Y."/>
            <person name="Wang Z.W."/>
            <person name="Zhao X."/>
            <person name="Zhong W.Y."/>
            <person name="Ma X.K."/>
            <person name="Ma L."/>
            <person name="Huang J."/>
            <person name="Chen G.Z."/>
            <person name="Huang M.Z."/>
            <person name="Huang L."/>
            <person name="Peng D.H."/>
            <person name="Luo Y.B."/>
            <person name="Zou S.Q."/>
            <person name="Chen S.P."/>
            <person name="Lan S."/>
            <person name="Tsai W.C."/>
            <person name="Van de Peer Y."/>
            <person name="Liu Z.J."/>
        </authorList>
    </citation>
    <scope>NUCLEOTIDE SEQUENCE [LARGE SCALE GENOMIC DNA]</scope>
    <source>
        <strain evidence="3">Lor287</strain>
    </source>
</reference>
<dbReference type="EMBL" id="JBBWWQ010000019">
    <property type="protein sequence ID" value="KAK8918440.1"/>
    <property type="molecule type" value="Genomic_DNA"/>
</dbReference>
<dbReference type="PANTHER" id="PTHR31374:SF203">
    <property type="entry name" value="AUXIN-RESPONSIVE PROTEIN SAUR71-LIKE"/>
    <property type="match status" value="1"/>
</dbReference>
<dbReference type="GO" id="GO:0009733">
    <property type="term" value="P:response to auxin"/>
    <property type="evidence" value="ECO:0007669"/>
    <property type="project" value="InterPro"/>
</dbReference>
<dbReference type="Proteomes" id="UP001418222">
    <property type="component" value="Unassembled WGS sequence"/>
</dbReference>
<dbReference type="AlphaFoldDB" id="A0AAP0AWZ2"/>
<evidence type="ECO:0000256" key="2">
    <source>
        <dbReference type="SAM" id="SignalP"/>
    </source>
</evidence>
<comment type="similarity">
    <text evidence="1">Belongs to the ARG7 family.</text>
</comment>